<evidence type="ECO:0000313" key="2">
    <source>
        <dbReference type="EMBL" id="SNV30787.1"/>
    </source>
</evidence>
<protein>
    <submittedName>
        <fullName evidence="2">Uncharacterized protein</fullName>
    </submittedName>
</protein>
<proteinExistence type="predicted"/>
<feature type="signal peptide" evidence="1">
    <location>
        <begin position="1"/>
        <end position="33"/>
    </location>
</feature>
<keyword evidence="1" id="KW-0732">Signal</keyword>
<evidence type="ECO:0000313" key="3">
    <source>
        <dbReference type="Proteomes" id="UP000215332"/>
    </source>
</evidence>
<sequence length="183" mass="19007">MRIPKNLKTLGALTGALALGTSAALTAAPLASAAPVTPSHATMASCQYSAPDQKSGVHVDATVNHAGKPVQSGSTVVLTDSDKVLHVTFKNTGDQSISKLQWTIANFRNSQPVTFTFKLNTKLNGNHAIAPGETGSADLTIGGLPHGIDATTDITMKFGSDLLCSKPDTVELHGVHIVTPREN</sequence>
<dbReference type="EMBL" id="LT906441">
    <property type="protein sequence ID" value="SNV30787.1"/>
    <property type="molecule type" value="Genomic_DNA"/>
</dbReference>
<dbReference type="AlphaFoldDB" id="A0A239W8G8"/>
<gene>
    <name evidence="2" type="ORF">SAMEA4412665_00483</name>
</gene>
<dbReference type="KEGG" id="cgrn:4412665_00483"/>
<feature type="chain" id="PRO_5011305116" evidence="1">
    <location>
        <begin position="34"/>
        <end position="183"/>
    </location>
</feature>
<organism evidence="2 3">
    <name type="scientific">Cutibacterium granulosum</name>
    <dbReference type="NCBI Taxonomy" id="33011"/>
    <lineage>
        <taxon>Bacteria</taxon>
        <taxon>Bacillati</taxon>
        <taxon>Actinomycetota</taxon>
        <taxon>Actinomycetes</taxon>
        <taxon>Propionibacteriales</taxon>
        <taxon>Propionibacteriaceae</taxon>
        <taxon>Cutibacterium</taxon>
    </lineage>
</organism>
<accession>A0A239W8G8</accession>
<dbReference type="Proteomes" id="UP000215332">
    <property type="component" value="Chromosome 1"/>
</dbReference>
<evidence type="ECO:0000256" key="1">
    <source>
        <dbReference type="SAM" id="SignalP"/>
    </source>
</evidence>
<reference evidence="2 3" key="1">
    <citation type="submission" date="2017-06" db="EMBL/GenBank/DDBJ databases">
        <authorList>
            <consortium name="Pathogen Informatics"/>
        </authorList>
    </citation>
    <scope>NUCLEOTIDE SEQUENCE [LARGE SCALE GENOMIC DNA]</scope>
    <source>
        <strain evidence="2 3">NCTC11865</strain>
    </source>
</reference>
<dbReference type="RefSeq" id="WP_021103720.1">
    <property type="nucleotide sequence ID" value="NZ_LT906441.1"/>
</dbReference>
<name>A0A239W8G8_9ACTN</name>